<dbReference type="InterPro" id="IPR037219">
    <property type="entry name" value="Peptidase_M41-like"/>
</dbReference>
<gene>
    <name evidence="2" type="ORF">SAMN05444272_3090</name>
</gene>
<accession>A0A1M7L6R3</accession>
<dbReference type="PANTHER" id="PTHR23076:SF97">
    <property type="entry name" value="ATP-DEPENDENT ZINC METALLOPROTEASE YME1L1"/>
    <property type="match status" value="1"/>
</dbReference>
<dbReference type="RefSeq" id="WP_073014204.1">
    <property type="nucleotide sequence ID" value="NZ_FRBW01000003.1"/>
</dbReference>
<dbReference type="Gene3D" id="1.20.58.760">
    <property type="entry name" value="Peptidase M41"/>
    <property type="match status" value="1"/>
</dbReference>
<dbReference type="GO" id="GO:0006508">
    <property type="term" value="P:proteolysis"/>
    <property type="evidence" value="ECO:0007669"/>
    <property type="project" value="UniProtKB-KW"/>
</dbReference>
<organism evidence="2 3">
    <name type="scientific">Roseibium suaedae</name>
    <dbReference type="NCBI Taxonomy" id="735517"/>
    <lineage>
        <taxon>Bacteria</taxon>
        <taxon>Pseudomonadati</taxon>
        <taxon>Pseudomonadota</taxon>
        <taxon>Alphaproteobacteria</taxon>
        <taxon>Hyphomicrobiales</taxon>
        <taxon>Stappiaceae</taxon>
        <taxon>Roseibium</taxon>
    </lineage>
</organism>
<dbReference type="GO" id="GO:0004222">
    <property type="term" value="F:metalloendopeptidase activity"/>
    <property type="evidence" value="ECO:0007669"/>
    <property type="project" value="InterPro"/>
</dbReference>
<dbReference type="SUPFAM" id="SSF140990">
    <property type="entry name" value="FtsH protease domain-like"/>
    <property type="match status" value="1"/>
</dbReference>
<dbReference type="Pfam" id="PF00004">
    <property type="entry name" value="AAA"/>
    <property type="match status" value="1"/>
</dbReference>
<dbReference type="GO" id="GO:0030163">
    <property type="term" value="P:protein catabolic process"/>
    <property type="evidence" value="ECO:0007669"/>
    <property type="project" value="TreeGrafter"/>
</dbReference>
<dbReference type="SMART" id="SM00382">
    <property type="entry name" value="AAA"/>
    <property type="match status" value="1"/>
</dbReference>
<dbReference type="Gene3D" id="1.10.8.60">
    <property type="match status" value="1"/>
</dbReference>
<evidence type="ECO:0000313" key="2">
    <source>
        <dbReference type="EMBL" id="SHM73544.1"/>
    </source>
</evidence>
<dbReference type="InterPro" id="IPR003593">
    <property type="entry name" value="AAA+_ATPase"/>
</dbReference>
<sequence length="631" mass="69686">MARMAVRRALRQCPGLHRRSAYILGVELPNDIDTKLYEEALEHEFQSMDPDGPGRRACPEFHYFIDERGKSSYRRKAPFEAFSVGKKLTEHQRLIGIGTPKHPMSDVFRTIAEAVIEVRPERRHLQAASLIARGFHLSDHIANDLIAHNISNLSIAFRGNRPLKAVLSMLEALAAAEASITPKGRDDEETPPLEEMSGYGEAKEWGLELARDLKDWSAGALAWSDVDRGVLLLGGPGTGKTVFAKALARSCGATFVECSLSKTQALGHLGDMLKGINKAFSEARNNTPAILFLDEFDGVGNRETLSRHAPEYATQVITGLLELMDGSEKRDGVVIIAACNRLETIDRAFLRPGRLERVIEIRPPDYAARKAIFSQHLMSALPEDDLNEIGRLTEGWTGAELERLARDCRRAARRTGKALNAQQVESTISNTFTKVSPRELERFAVHEAGHVVAAYVISDVVATEAVIREYGKTTNGYRIESGGQTTLPVAQASFQVRSDYLDKIAVLLAGHAAEELFFDEASDGAGLVAGSDLEQATMVAARLVASSGLAKNLVFRAERTDTDLRRILREDPKFTRACDTILRAQSQRAHHVLGQHESILRAISAELGRRKSLARKEIKRLLTLKMDQKSD</sequence>
<dbReference type="CDD" id="cd19481">
    <property type="entry name" value="RecA-like_protease"/>
    <property type="match status" value="1"/>
</dbReference>
<keyword evidence="2" id="KW-0645">Protease</keyword>
<dbReference type="InterPro" id="IPR000642">
    <property type="entry name" value="Peptidase_M41"/>
</dbReference>
<reference evidence="2 3" key="1">
    <citation type="submission" date="2016-11" db="EMBL/GenBank/DDBJ databases">
        <authorList>
            <person name="Jaros S."/>
            <person name="Januszkiewicz K."/>
            <person name="Wedrychowicz H."/>
        </authorList>
    </citation>
    <scope>NUCLEOTIDE SEQUENCE [LARGE SCALE GENOMIC DNA]</scope>
    <source>
        <strain evidence="2 3">DSM 22153</strain>
    </source>
</reference>
<dbReference type="EMBL" id="FRBW01000003">
    <property type="protein sequence ID" value="SHM73544.1"/>
    <property type="molecule type" value="Genomic_DNA"/>
</dbReference>
<keyword evidence="3" id="KW-1185">Reference proteome</keyword>
<dbReference type="Proteomes" id="UP000186002">
    <property type="component" value="Unassembled WGS sequence"/>
</dbReference>
<dbReference type="GO" id="GO:0005524">
    <property type="term" value="F:ATP binding"/>
    <property type="evidence" value="ECO:0007669"/>
    <property type="project" value="InterPro"/>
</dbReference>
<dbReference type="Pfam" id="PF01434">
    <property type="entry name" value="Peptidase_M41"/>
    <property type="match status" value="1"/>
</dbReference>
<dbReference type="GO" id="GO:0004176">
    <property type="term" value="F:ATP-dependent peptidase activity"/>
    <property type="evidence" value="ECO:0007669"/>
    <property type="project" value="InterPro"/>
</dbReference>
<dbReference type="SUPFAM" id="SSF52540">
    <property type="entry name" value="P-loop containing nucleoside triphosphate hydrolases"/>
    <property type="match status" value="1"/>
</dbReference>
<dbReference type="GO" id="GO:0005886">
    <property type="term" value="C:plasma membrane"/>
    <property type="evidence" value="ECO:0007669"/>
    <property type="project" value="TreeGrafter"/>
</dbReference>
<evidence type="ECO:0000259" key="1">
    <source>
        <dbReference type="SMART" id="SM00382"/>
    </source>
</evidence>
<evidence type="ECO:0000313" key="3">
    <source>
        <dbReference type="Proteomes" id="UP000186002"/>
    </source>
</evidence>
<dbReference type="Gene3D" id="3.40.50.300">
    <property type="entry name" value="P-loop containing nucleotide triphosphate hydrolases"/>
    <property type="match status" value="1"/>
</dbReference>
<dbReference type="PANTHER" id="PTHR23076">
    <property type="entry name" value="METALLOPROTEASE M41 FTSH"/>
    <property type="match status" value="1"/>
</dbReference>
<proteinExistence type="predicted"/>
<dbReference type="STRING" id="735517.SAMN05444272_3090"/>
<feature type="domain" description="AAA+ ATPase" evidence="1">
    <location>
        <begin position="226"/>
        <end position="365"/>
    </location>
</feature>
<dbReference type="GO" id="GO:0016887">
    <property type="term" value="F:ATP hydrolysis activity"/>
    <property type="evidence" value="ECO:0007669"/>
    <property type="project" value="InterPro"/>
</dbReference>
<dbReference type="InterPro" id="IPR003959">
    <property type="entry name" value="ATPase_AAA_core"/>
</dbReference>
<dbReference type="InterPro" id="IPR027417">
    <property type="entry name" value="P-loop_NTPase"/>
</dbReference>
<name>A0A1M7L6R3_9HYPH</name>
<protein>
    <submittedName>
        <fullName evidence="2">ATP-dependent Zn proteases</fullName>
    </submittedName>
</protein>
<keyword evidence="2" id="KW-0378">Hydrolase</keyword>
<dbReference type="AlphaFoldDB" id="A0A1M7L6R3"/>